<gene>
    <name evidence="3" type="primary">Aste57867_15771</name>
    <name evidence="2" type="ORF">As57867_015715</name>
    <name evidence="3" type="ORF">ASTE57867_15771</name>
</gene>
<dbReference type="EMBL" id="CAADRA010005768">
    <property type="protein sequence ID" value="VFT92559.1"/>
    <property type="molecule type" value="Genomic_DNA"/>
</dbReference>
<reference evidence="2" key="2">
    <citation type="submission" date="2019-06" db="EMBL/GenBank/DDBJ databases">
        <title>Genomics analysis of Aphanomyces spp. identifies a new class of oomycete effector associated with host adaptation.</title>
        <authorList>
            <person name="Gaulin E."/>
        </authorList>
    </citation>
    <scope>NUCLEOTIDE SEQUENCE</scope>
    <source>
        <strain evidence="2">CBS 578.67</strain>
    </source>
</reference>
<organism evidence="3 4">
    <name type="scientific">Aphanomyces stellatus</name>
    <dbReference type="NCBI Taxonomy" id="120398"/>
    <lineage>
        <taxon>Eukaryota</taxon>
        <taxon>Sar</taxon>
        <taxon>Stramenopiles</taxon>
        <taxon>Oomycota</taxon>
        <taxon>Saprolegniomycetes</taxon>
        <taxon>Saprolegniales</taxon>
        <taxon>Verrucalvaceae</taxon>
        <taxon>Aphanomyces</taxon>
    </lineage>
</organism>
<dbReference type="Gene3D" id="1.20.58.80">
    <property type="entry name" value="Phosphotransferase system, lactose/cellobiose-type IIA subunit"/>
    <property type="match status" value="1"/>
</dbReference>
<proteinExistence type="predicted"/>
<name>A0A485L4V4_9STRA</name>
<dbReference type="InterPro" id="IPR036181">
    <property type="entry name" value="MIT_dom_sf"/>
</dbReference>
<evidence type="ECO:0000313" key="2">
    <source>
        <dbReference type="EMBL" id="KAF0693236.1"/>
    </source>
</evidence>
<evidence type="ECO:0000313" key="3">
    <source>
        <dbReference type="EMBL" id="VFT92559.1"/>
    </source>
</evidence>
<feature type="domain" description="MIT" evidence="1">
    <location>
        <begin position="32"/>
        <end position="89"/>
    </location>
</feature>
<dbReference type="SUPFAM" id="SSF116846">
    <property type="entry name" value="MIT domain"/>
    <property type="match status" value="1"/>
</dbReference>
<dbReference type="InterPro" id="IPR007330">
    <property type="entry name" value="MIT_dom"/>
</dbReference>
<sequence>MFPFSFMRKTSSTTNGAEKDEASFVAVSLRDLAVRAVAEDERGNYNVAVQLYTELIEKLLLQLKQTGVANEQQELRRKTEGYMSRAEFINPQTD</sequence>
<accession>A0A485L4V4</accession>
<dbReference type="AlphaFoldDB" id="A0A485L4V4"/>
<dbReference type="EMBL" id="VJMH01005747">
    <property type="protein sequence ID" value="KAF0693236.1"/>
    <property type="molecule type" value="Genomic_DNA"/>
</dbReference>
<evidence type="ECO:0000313" key="4">
    <source>
        <dbReference type="Proteomes" id="UP000332933"/>
    </source>
</evidence>
<protein>
    <submittedName>
        <fullName evidence="3">Aste57867_15771 protein</fullName>
    </submittedName>
</protein>
<reference evidence="3 4" key="1">
    <citation type="submission" date="2019-03" db="EMBL/GenBank/DDBJ databases">
        <authorList>
            <person name="Gaulin E."/>
            <person name="Dumas B."/>
        </authorList>
    </citation>
    <scope>NUCLEOTIDE SEQUENCE [LARGE SCALE GENOMIC DNA]</scope>
    <source>
        <strain evidence="3">CBS 568.67</strain>
    </source>
</reference>
<keyword evidence="4" id="KW-1185">Reference proteome</keyword>
<dbReference type="Pfam" id="PF04212">
    <property type="entry name" value="MIT"/>
    <property type="match status" value="1"/>
</dbReference>
<dbReference type="Proteomes" id="UP000332933">
    <property type="component" value="Unassembled WGS sequence"/>
</dbReference>
<evidence type="ECO:0000259" key="1">
    <source>
        <dbReference type="Pfam" id="PF04212"/>
    </source>
</evidence>